<keyword evidence="3" id="KW-1185">Reference proteome</keyword>
<feature type="region of interest" description="Disordered" evidence="1">
    <location>
        <begin position="1"/>
        <end position="20"/>
    </location>
</feature>
<organism evidence="2 3">
    <name type="scientific">Giardia muris</name>
    <dbReference type="NCBI Taxonomy" id="5742"/>
    <lineage>
        <taxon>Eukaryota</taxon>
        <taxon>Metamonada</taxon>
        <taxon>Diplomonadida</taxon>
        <taxon>Hexamitidae</taxon>
        <taxon>Giardiinae</taxon>
        <taxon>Giardia</taxon>
    </lineage>
</organism>
<gene>
    <name evidence="2" type="ORF">GMRT_13544</name>
</gene>
<dbReference type="AlphaFoldDB" id="A0A4Z1SW18"/>
<protein>
    <submittedName>
        <fullName evidence="2">Uncharacterized protein</fullName>
    </submittedName>
</protein>
<reference evidence="2 3" key="1">
    <citation type="submission" date="2019-05" db="EMBL/GenBank/DDBJ databases">
        <title>The compact genome of Giardia muris reveals important steps in the evolution of intestinal protozoan parasites.</title>
        <authorList>
            <person name="Xu F."/>
            <person name="Jimenez-Gonzalez A."/>
            <person name="Einarsson E."/>
            <person name="Astvaldsson A."/>
            <person name="Peirasmaki D."/>
            <person name="Eckmann L."/>
            <person name="Andersson J.O."/>
            <person name="Svard S.G."/>
            <person name="Jerlstrom-Hultqvist J."/>
        </authorList>
    </citation>
    <scope>NUCLEOTIDE SEQUENCE [LARGE SCALE GENOMIC DNA]</scope>
    <source>
        <strain evidence="2 3">Roberts-Thomson</strain>
    </source>
</reference>
<dbReference type="Proteomes" id="UP000315496">
    <property type="component" value="Chromosome 1"/>
</dbReference>
<evidence type="ECO:0000313" key="2">
    <source>
        <dbReference type="EMBL" id="TNJ29964.1"/>
    </source>
</evidence>
<feature type="region of interest" description="Disordered" evidence="1">
    <location>
        <begin position="228"/>
        <end position="254"/>
    </location>
</feature>
<dbReference type="EMBL" id="VDLU01000001">
    <property type="protein sequence ID" value="TNJ29964.1"/>
    <property type="molecule type" value="Genomic_DNA"/>
</dbReference>
<evidence type="ECO:0000313" key="3">
    <source>
        <dbReference type="Proteomes" id="UP000315496"/>
    </source>
</evidence>
<comment type="caution">
    <text evidence="2">The sequence shown here is derived from an EMBL/GenBank/DDBJ whole genome shotgun (WGS) entry which is preliminary data.</text>
</comment>
<accession>A0A4Z1SW18</accession>
<dbReference type="VEuPathDB" id="GiardiaDB:GMRT_13544"/>
<evidence type="ECO:0000256" key="1">
    <source>
        <dbReference type="SAM" id="MobiDB-lite"/>
    </source>
</evidence>
<name>A0A4Z1SW18_GIAMU</name>
<feature type="compositionally biased region" description="Polar residues" evidence="1">
    <location>
        <begin position="295"/>
        <end position="307"/>
    </location>
</feature>
<feature type="region of interest" description="Disordered" evidence="1">
    <location>
        <begin position="276"/>
        <end position="324"/>
    </location>
</feature>
<sequence>MDGSRKSSIDKSAVSLPTAQQLDRMQSRAVKKALFAEIDRSQHRLVTASSFGYQPPSFLDAQTSQNYNPYQRVCDLDPLKHIQSTPEPSEAELQGQAARNKTRRLLRKAEAQLQTIRARSLGKPVADNLSQKLSGEPHSSLVTNLHGDPIPVRIVEKRLAVCCDDGVDLKPAIYDQVNPLANKADKLSEIRLAKYQSYKYDPPVNLSETCDFIDNKVPFLVHERTAKNGDLGEKQPENTARYLRPSGDGLSLHLSEPNSIEAMIPEAERARLLHHESLDESSVQRPTTPRDLPNTPGTASASVPSPEQSKHARAQARSRGSDTAYITAAGQRRFEGLISMPARMAMRTFELNPEQVVGANTCKCACHAMTEEARQEFPQLRCPLCLCRIRDPHPPSSLTKNRKANVSPNLLQESQANVDALHYNAHVVLPETEEESNVELINGQAELVDKDLAAVQEDLEDKRQFAGSPLGKVPLGENAISPRRAKSLIDRGLNQANTHNEKLLRAALQQAILADKLWTDRLLSDISPGVSPKEIITAIKKRRYDWAPSTVVVPLVKKTNTYAQKTHNEDISYEDLLLSSALPLDLTKEDTDGRSNPDMATSRITWPRVEFSDTQSNPTGTQSLPRFTNRVSNDKARLALLRGEQRVSTHEVKSNDHHPPNISRRFNMTAQTNKIFHRAHSTTSIKQNRDERLAQKVKYSRQRAERLSCGRELMEEYTDVVEQTSSRSRARSRLKSLKAGDDITPIEDGAYYLPPSSAFCMSNEELKEFQLAAKKQRSLLQFVIALPGKPATAPYLASTMMYEVNCNGMAATLFGPNGYLEQIIENAGVPIPGAFSLKLYLTEEKVEDTEGGDEYTILHDLQGTTFYIPSTTLSKIQHSHIKKESSMTVLSTLTGSHGTCRATSRRLAGKLPNILSSRDEETTDGISVVAQSQMLELSEDSQLVPGSMAQMAPEPLVTIPAPMDEQRSSPSRLAHNMMRSAYTDPRLSQDVQDTIVPPIENGHIERALPIKSVVGAMRRARKRLEQIATDQNQGFTQGYAQTRLSIMDSELSTLGAF</sequence>
<proteinExistence type="predicted"/>
<dbReference type="OrthoDB" id="10254508at2759"/>